<dbReference type="InterPro" id="IPR012337">
    <property type="entry name" value="RNaseH-like_sf"/>
</dbReference>
<dbReference type="STRING" id="1803665.GCA_001641335_02443"/>
<evidence type="ECO:0008006" key="3">
    <source>
        <dbReference type="Google" id="ProtNLM"/>
    </source>
</evidence>
<dbReference type="Proteomes" id="UP000319949">
    <property type="component" value="Unassembled WGS sequence"/>
</dbReference>
<proteinExistence type="predicted"/>
<comment type="caution">
    <text evidence="1">The sequence shown here is derived from an EMBL/GenBank/DDBJ whole genome shotgun (WGS) entry which is preliminary data.</text>
</comment>
<dbReference type="InterPro" id="IPR036397">
    <property type="entry name" value="RNaseH_sf"/>
</dbReference>
<dbReference type="Gene3D" id="3.30.420.10">
    <property type="entry name" value="Ribonuclease H-like superfamily/Ribonuclease H"/>
    <property type="match status" value="1"/>
</dbReference>
<dbReference type="AlphaFoldDB" id="A0A560E2K1"/>
<evidence type="ECO:0000313" key="1">
    <source>
        <dbReference type="EMBL" id="TWB03608.1"/>
    </source>
</evidence>
<sequence length="58" mass="6378">MRRRYPGHKSYGLGQLCAAYGIALENHHRALCDARASAARLNLINLKRDEAADQAKAA</sequence>
<dbReference type="EMBL" id="VITK01000002">
    <property type="protein sequence ID" value="TWB03608.1"/>
    <property type="molecule type" value="Genomic_DNA"/>
</dbReference>
<name>A0A560E2K1_9BRAD</name>
<accession>A0A560E2K1</accession>
<reference evidence="1 2" key="1">
    <citation type="submission" date="2019-06" db="EMBL/GenBank/DDBJ databases">
        <title>Genomic Encyclopedia of Type Strains, Phase IV (KMG-V): Genome sequencing to study the core and pangenomes of soil and plant-associated prokaryotes.</title>
        <authorList>
            <person name="Whitman W."/>
        </authorList>
    </citation>
    <scope>NUCLEOTIDE SEQUENCE [LARGE SCALE GENOMIC DNA]</scope>
    <source>
        <strain evidence="1 2">BR 510</strain>
    </source>
</reference>
<keyword evidence="2" id="KW-1185">Reference proteome</keyword>
<organism evidence="1 2">
    <name type="scientific">Bradyrhizobium stylosanthis</name>
    <dbReference type="NCBI Taxonomy" id="1803665"/>
    <lineage>
        <taxon>Bacteria</taxon>
        <taxon>Pseudomonadati</taxon>
        <taxon>Pseudomonadota</taxon>
        <taxon>Alphaproteobacteria</taxon>
        <taxon>Hyphomicrobiales</taxon>
        <taxon>Nitrobacteraceae</taxon>
        <taxon>Bradyrhizobium</taxon>
    </lineage>
</organism>
<gene>
    <name evidence="1" type="ORF">FBZ96_10280</name>
</gene>
<evidence type="ECO:0000313" key="2">
    <source>
        <dbReference type="Proteomes" id="UP000319949"/>
    </source>
</evidence>
<dbReference type="SUPFAM" id="SSF53098">
    <property type="entry name" value="Ribonuclease H-like"/>
    <property type="match status" value="1"/>
</dbReference>
<dbReference type="GO" id="GO:0003676">
    <property type="term" value="F:nucleic acid binding"/>
    <property type="evidence" value="ECO:0007669"/>
    <property type="project" value="InterPro"/>
</dbReference>
<protein>
    <recommendedName>
        <fullName evidence="3">Exonuclease</fullName>
    </recommendedName>
</protein>